<evidence type="ECO:0000256" key="3">
    <source>
        <dbReference type="ARBA" id="ARBA00013252"/>
    </source>
</evidence>
<organism evidence="5 6">
    <name type="scientific">Hydrogenobacter hydrogenophilus</name>
    <dbReference type="NCBI Taxonomy" id="35835"/>
    <lineage>
        <taxon>Bacteria</taxon>
        <taxon>Pseudomonadati</taxon>
        <taxon>Aquificota</taxon>
        <taxon>Aquificia</taxon>
        <taxon>Aquificales</taxon>
        <taxon>Aquificaceae</taxon>
        <taxon>Hydrogenobacter</taxon>
    </lineage>
</organism>
<reference evidence="6" key="1">
    <citation type="submission" date="2017-09" db="EMBL/GenBank/DDBJ databases">
        <authorList>
            <person name="Varghese N."/>
            <person name="Submissions S."/>
        </authorList>
    </citation>
    <scope>NUCLEOTIDE SEQUENCE [LARGE SCALE GENOMIC DNA]</scope>
    <source>
        <strain evidence="6">DSM 2913</strain>
    </source>
</reference>
<protein>
    <recommendedName>
        <fullName evidence="3">4a-hydroxytetrahydrobiopterin dehydratase</fullName>
        <ecNumber evidence="3">4.2.1.96</ecNumber>
    </recommendedName>
</protein>
<proteinExistence type="inferred from homology"/>
<keyword evidence="6" id="KW-1185">Reference proteome</keyword>
<evidence type="ECO:0000256" key="4">
    <source>
        <dbReference type="ARBA" id="ARBA00023239"/>
    </source>
</evidence>
<sequence length="103" mass="12307">MSEERELKTYTPAQILSKLSQELPLWQYQEGYIVREFHTKNWKETIFLANAIAYLAEVYWHHPDLELSFKKLKVKLKTHEADGITDRDFNLAKEIERISKKPE</sequence>
<dbReference type="NCBIfam" id="NF002017">
    <property type="entry name" value="PRK00823.1-2"/>
    <property type="match status" value="1"/>
</dbReference>
<evidence type="ECO:0000256" key="1">
    <source>
        <dbReference type="ARBA" id="ARBA00001554"/>
    </source>
</evidence>
<comment type="similarity">
    <text evidence="2">Belongs to the pterin-4-alpha-carbinolamine dehydratase family.</text>
</comment>
<dbReference type="PANTHER" id="PTHR12599">
    <property type="entry name" value="PTERIN-4-ALPHA-CARBINOLAMINE DEHYDRATASE"/>
    <property type="match status" value="1"/>
</dbReference>
<dbReference type="PANTHER" id="PTHR12599:SF0">
    <property type="entry name" value="PTERIN-4-ALPHA-CARBINOLAMINE DEHYDRATASE"/>
    <property type="match status" value="1"/>
</dbReference>
<dbReference type="OrthoDB" id="9800108at2"/>
<name>A0A285NRD0_9AQUI</name>
<comment type="catalytic activity">
    <reaction evidence="1">
        <text>(4aS,6R)-4a-hydroxy-L-erythro-5,6,7,8-tetrahydrobiopterin = (6R)-L-erythro-6,7-dihydrobiopterin + H2O</text>
        <dbReference type="Rhea" id="RHEA:11920"/>
        <dbReference type="ChEBI" id="CHEBI:15377"/>
        <dbReference type="ChEBI" id="CHEBI:15642"/>
        <dbReference type="ChEBI" id="CHEBI:43120"/>
        <dbReference type="EC" id="4.2.1.96"/>
    </reaction>
</comment>
<dbReference type="EC" id="4.2.1.96" evidence="3"/>
<keyword evidence="4" id="KW-0456">Lyase</keyword>
<evidence type="ECO:0000256" key="2">
    <source>
        <dbReference type="ARBA" id="ARBA00006472"/>
    </source>
</evidence>
<dbReference type="EMBL" id="OBEN01000001">
    <property type="protein sequence ID" value="SNZ12084.1"/>
    <property type="molecule type" value="Genomic_DNA"/>
</dbReference>
<dbReference type="SUPFAM" id="SSF55248">
    <property type="entry name" value="PCD-like"/>
    <property type="match status" value="1"/>
</dbReference>
<evidence type="ECO:0000313" key="5">
    <source>
        <dbReference type="EMBL" id="SNZ12084.1"/>
    </source>
</evidence>
<dbReference type="Proteomes" id="UP000218627">
    <property type="component" value="Unassembled WGS sequence"/>
</dbReference>
<dbReference type="GO" id="GO:0008124">
    <property type="term" value="F:4-alpha-hydroxytetrahydrobiopterin dehydratase activity"/>
    <property type="evidence" value="ECO:0007669"/>
    <property type="project" value="UniProtKB-EC"/>
</dbReference>
<dbReference type="GO" id="GO:0006729">
    <property type="term" value="P:tetrahydrobiopterin biosynthetic process"/>
    <property type="evidence" value="ECO:0007669"/>
    <property type="project" value="InterPro"/>
</dbReference>
<dbReference type="CDD" id="cd00488">
    <property type="entry name" value="PCD_DCoH"/>
    <property type="match status" value="1"/>
</dbReference>
<dbReference type="InterPro" id="IPR036428">
    <property type="entry name" value="PCD_sf"/>
</dbReference>
<dbReference type="RefSeq" id="WP_096600585.1">
    <property type="nucleotide sequence ID" value="NZ_OBEN01000001.1"/>
</dbReference>
<evidence type="ECO:0000313" key="6">
    <source>
        <dbReference type="Proteomes" id="UP000218627"/>
    </source>
</evidence>
<dbReference type="Gene3D" id="3.30.1360.20">
    <property type="entry name" value="Transcriptional coactivator/pterin dehydratase"/>
    <property type="match status" value="1"/>
</dbReference>
<gene>
    <name evidence="5" type="ORF">SAMN06265353_0419</name>
</gene>
<dbReference type="Pfam" id="PF01329">
    <property type="entry name" value="Pterin_4a"/>
    <property type="match status" value="1"/>
</dbReference>
<dbReference type="InterPro" id="IPR001533">
    <property type="entry name" value="Pterin_deHydtase"/>
</dbReference>
<accession>A0A285NRD0</accession>
<dbReference type="AlphaFoldDB" id="A0A285NRD0"/>